<keyword evidence="3" id="KW-1133">Transmembrane helix</keyword>
<evidence type="ECO:0000313" key="5">
    <source>
        <dbReference type="EMBL" id="QQM67939.1"/>
    </source>
</evidence>
<evidence type="ECO:0000256" key="2">
    <source>
        <dbReference type="SAM" id="MobiDB-lite"/>
    </source>
</evidence>
<accession>A0A7T7MAY8</accession>
<dbReference type="KEGG" id="awe:JG540_03495"/>
<dbReference type="InterPro" id="IPR050922">
    <property type="entry name" value="LytR/CpsA/Psr_CW_biosynth"/>
</dbReference>
<sequence length="380" mass="40412">MSDSSPFPPVGTQASGHDGGDASTRPAEGRRALRHAEEGDKRRRIRGWKAVMLSLLTLVLVLGGGTAAAGYWLKSSLTKNLETIADPFAELPTRAPTPEVPQGEAPAVNILVLGSDSRISAGDPSQWQAGAQRTDAMMIVQIAGDRQSVTVMSIPRDSWVDIPGHGQAKINAAYSYGGPTLAIQTVEALTGIHLDHFVIADFESFATMTDELGGVTINLKQPQTLAGKDFHEGAQLLSGKQALAYVRERYSLPEGDFDRVRRQQAWMRAIVRQVGQNGTLKSPTALYSFLKVASASVAVDDGFSLDQMQALGESLKNVGSGITFFTVPTAGTGTSADGQSIVLLDDTADAPIFKAFAEGKGYKYIQENPDAVTLLPGVVN</sequence>
<organism evidence="5 6">
    <name type="scientific">Actinomyces weissii</name>
    <dbReference type="NCBI Taxonomy" id="675090"/>
    <lineage>
        <taxon>Bacteria</taxon>
        <taxon>Bacillati</taxon>
        <taxon>Actinomycetota</taxon>
        <taxon>Actinomycetes</taxon>
        <taxon>Actinomycetales</taxon>
        <taxon>Actinomycetaceae</taxon>
        <taxon>Actinomyces</taxon>
    </lineage>
</organism>
<feature type="compositionally biased region" description="Basic and acidic residues" evidence="2">
    <location>
        <begin position="27"/>
        <end position="40"/>
    </location>
</feature>
<dbReference type="Proteomes" id="UP000595895">
    <property type="component" value="Chromosome"/>
</dbReference>
<dbReference type="PANTHER" id="PTHR33392:SF6">
    <property type="entry name" value="POLYISOPRENYL-TEICHOIC ACID--PEPTIDOGLYCAN TEICHOIC ACID TRANSFERASE TAGU"/>
    <property type="match status" value="1"/>
</dbReference>
<dbReference type="InterPro" id="IPR004474">
    <property type="entry name" value="LytR_CpsA_psr"/>
</dbReference>
<dbReference type="EMBL" id="CP066802">
    <property type="protein sequence ID" value="QQM67939.1"/>
    <property type="molecule type" value="Genomic_DNA"/>
</dbReference>
<evidence type="ECO:0000256" key="3">
    <source>
        <dbReference type="SAM" id="Phobius"/>
    </source>
</evidence>
<feature type="transmembrane region" description="Helical" evidence="3">
    <location>
        <begin position="50"/>
        <end position="73"/>
    </location>
</feature>
<keyword evidence="6" id="KW-1185">Reference proteome</keyword>
<dbReference type="NCBIfam" id="TIGR00350">
    <property type="entry name" value="lytR_cpsA_psr"/>
    <property type="match status" value="1"/>
</dbReference>
<keyword evidence="3" id="KW-0472">Membrane</keyword>
<evidence type="ECO:0000256" key="1">
    <source>
        <dbReference type="ARBA" id="ARBA00006068"/>
    </source>
</evidence>
<dbReference type="Pfam" id="PF03816">
    <property type="entry name" value="LytR_cpsA_psr"/>
    <property type="match status" value="1"/>
</dbReference>
<evidence type="ECO:0000259" key="4">
    <source>
        <dbReference type="Pfam" id="PF03816"/>
    </source>
</evidence>
<reference evidence="5 6" key="1">
    <citation type="submission" date="2020-12" db="EMBL/GenBank/DDBJ databases">
        <authorList>
            <person name="Zhou J."/>
        </authorList>
    </citation>
    <scope>NUCLEOTIDE SEQUENCE [LARGE SCALE GENOMIC DNA]</scope>
    <source>
        <strain evidence="5 6">CCUG 61299</strain>
    </source>
</reference>
<name>A0A7T7MAY8_9ACTO</name>
<keyword evidence="3" id="KW-0812">Transmembrane</keyword>
<evidence type="ECO:0000313" key="6">
    <source>
        <dbReference type="Proteomes" id="UP000595895"/>
    </source>
</evidence>
<feature type="domain" description="Cell envelope-related transcriptional attenuator" evidence="4">
    <location>
        <begin position="133"/>
        <end position="274"/>
    </location>
</feature>
<dbReference type="Gene3D" id="3.40.630.190">
    <property type="entry name" value="LCP protein"/>
    <property type="match status" value="1"/>
</dbReference>
<gene>
    <name evidence="5" type="ORF">JG540_03495</name>
</gene>
<dbReference type="AlphaFoldDB" id="A0A7T7MAY8"/>
<proteinExistence type="inferred from homology"/>
<dbReference type="PANTHER" id="PTHR33392">
    <property type="entry name" value="POLYISOPRENYL-TEICHOIC ACID--PEPTIDOGLYCAN TEICHOIC ACID TRANSFERASE TAGU"/>
    <property type="match status" value="1"/>
</dbReference>
<comment type="similarity">
    <text evidence="1">Belongs to the LytR/CpsA/Psr (LCP) family.</text>
</comment>
<protein>
    <submittedName>
        <fullName evidence="5">LCP family protein</fullName>
    </submittedName>
</protein>
<feature type="region of interest" description="Disordered" evidence="2">
    <location>
        <begin position="1"/>
        <end position="40"/>
    </location>
</feature>